<evidence type="ECO:0000313" key="2">
    <source>
        <dbReference type="EMBL" id="OGC48065.1"/>
    </source>
</evidence>
<name>A0A1F4USZ4_UNCKA</name>
<accession>A0A1F4USZ4</accession>
<proteinExistence type="predicted"/>
<evidence type="ECO:0000256" key="1">
    <source>
        <dbReference type="SAM" id="Phobius"/>
    </source>
</evidence>
<dbReference type="Proteomes" id="UP000177371">
    <property type="component" value="Unassembled WGS sequence"/>
</dbReference>
<gene>
    <name evidence="2" type="ORF">A2W32_05550</name>
</gene>
<evidence type="ECO:0000313" key="3">
    <source>
        <dbReference type="Proteomes" id="UP000177371"/>
    </source>
</evidence>
<keyword evidence="1" id="KW-0812">Transmembrane</keyword>
<reference evidence="2 3" key="1">
    <citation type="journal article" date="2016" name="Nat. Commun.">
        <title>Thousands of microbial genomes shed light on interconnected biogeochemical processes in an aquifer system.</title>
        <authorList>
            <person name="Anantharaman K."/>
            <person name="Brown C.T."/>
            <person name="Hug L.A."/>
            <person name="Sharon I."/>
            <person name="Castelle C.J."/>
            <person name="Probst A.J."/>
            <person name="Thomas B.C."/>
            <person name="Singh A."/>
            <person name="Wilkins M.J."/>
            <person name="Karaoz U."/>
            <person name="Brodie E.L."/>
            <person name="Williams K.H."/>
            <person name="Hubbard S.S."/>
            <person name="Banfield J.F."/>
        </authorList>
    </citation>
    <scope>NUCLEOTIDE SEQUENCE [LARGE SCALE GENOMIC DNA]</scope>
</reference>
<keyword evidence="1" id="KW-1133">Transmembrane helix</keyword>
<dbReference type="EMBL" id="MEUT01000078">
    <property type="protein sequence ID" value="OGC48065.1"/>
    <property type="molecule type" value="Genomic_DNA"/>
</dbReference>
<dbReference type="STRING" id="1802610.A2W32_05550"/>
<comment type="caution">
    <text evidence="2">The sequence shown here is derived from an EMBL/GenBank/DDBJ whole genome shotgun (WGS) entry which is preliminary data.</text>
</comment>
<feature type="transmembrane region" description="Helical" evidence="1">
    <location>
        <begin position="6"/>
        <end position="25"/>
    </location>
</feature>
<dbReference type="AlphaFoldDB" id="A0A1F4USZ4"/>
<sequence length="151" mass="17085">MGFLLKAIIVLDAVFFILLILNVVADSQMKQVASEVRVLEKKLSEYKDIEGETKSFVDKIAVYRQMESQRTKVGGNLKFIINQAKNVADIDSLVLKDKNTVTIDAVAPTPLNFNLLINNYFENKNIKQIILESATLRGRNNDYMVSLTLEM</sequence>
<protein>
    <submittedName>
        <fullName evidence="2">Uncharacterized protein</fullName>
    </submittedName>
</protein>
<organism evidence="2 3">
    <name type="scientific">candidate division WWE3 bacterium RBG_16_37_10</name>
    <dbReference type="NCBI Taxonomy" id="1802610"/>
    <lineage>
        <taxon>Bacteria</taxon>
        <taxon>Katanobacteria</taxon>
    </lineage>
</organism>
<keyword evidence="1" id="KW-0472">Membrane</keyword>